<accession>A0A4Q7NI02</accession>
<dbReference type="Gene3D" id="3.40.50.720">
    <property type="entry name" value="NAD(P)-binding Rossmann-like Domain"/>
    <property type="match status" value="1"/>
</dbReference>
<reference evidence="2 3" key="1">
    <citation type="submission" date="2019-02" db="EMBL/GenBank/DDBJ databases">
        <title>Genomic Encyclopedia of Type Strains, Phase IV (KMG-IV): sequencing the most valuable type-strain genomes for metagenomic binning, comparative biology and taxonomic classification.</title>
        <authorList>
            <person name="Goeker M."/>
        </authorList>
    </citation>
    <scope>NUCLEOTIDE SEQUENCE [LARGE SCALE GENOMIC DNA]</scope>
    <source>
        <strain evidence="2 3">K24</strain>
    </source>
</reference>
<dbReference type="AlphaFoldDB" id="A0A4Q7NI02"/>
<dbReference type="PANTHER" id="PTHR42760:SF129">
    <property type="entry name" value="OXIDOREDUCTASE"/>
    <property type="match status" value="1"/>
</dbReference>
<dbReference type="PRINTS" id="PR00081">
    <property type="entry name" value="GDHRDH"/>
</dbReference>
<evidence type="ECO:0000313" key="2">
    <source>
        <dbReference type="EMBL" id="RZS84624.1"/>
    </source>
</evidence>
<dbReference type="InterPro" id="IPR036291">
    <property type="entry name" value="NAD(P)-bd_dom_sf"/>
</dbReference>
<keyword evidence="3" id="KW-1185">Reference proteome</keyword>
<name>A0A4Q7NI02_9BURK</name>
<dbReference type="CDD" id="cd05233">
    <property type="entry name" value="SDR_c"/>
    <property type="match status" value="1"/>
</dbReference>
<evidence type="ECO:0000313" key="3">
    <source>
        <dbReference type="Proteomes" id="UP000292445"/>
    </source>
</evidence>
<comment type="similarity">
    <text evidence="1">Belongs to the short-chain dehydrogenases/reductases (SDR) family.</text>
</comment>
<dbReference type="InterPro" id="IPR002347">
    <property type="entry name" value="SDR_fam"/>
</dbReference>
<dbReference type="PANTHER" id="PTHR42760">
    <property type="entry name" value="SHORT-CHAIN DEHYDROGENASES/REDUCTASES FAMILY MEMBER"/>
    <property type="match status" value="1"/>
</dbReference>
<proteinExistence type="inferred from homology"/>
<dbReference type="GO" id="GO:0016616">
    <property type="term" value="F:oxidoreductase activity, acting on the CH-OH group of donors, NAD or NADP as acceptor"/>
    <property type="evidence" value="ECO:0007669"/>
    <property type="project" value="TreeGrafter"/>
</dbReference>
<protein>
    <submittedName>
        <fullName evidence="2">NAD(P)-dependent dehydrogenase (Short-subunit alcohol dehydrogenase family)</fullName>
    </submittedName>
</protein>
<dbReference type="Proteomes" id="UP000292445">
    <property type="component" value="Unassembled WGS sequence"/>
</dbReference>
<organism evidence="2 3">
    <name type="scientific">Pigmentiphaga kullae</name>
    <dbReference type="NCBI Taxonomy" id="151784"/>
    <lineage>
        <taxon>Bacteria</taxon>
        <taxon>Pseudomonadati</taxon>
        <taxon>Pseudomonadota</taxon>
        <taxon>Betaproteobacteria</taxon>
        <taxon>Burkholderiales</taxon>
        <taxon>Alcaligenaceae</taxon>
        <taxon>Pigmentiphaga</taxon>
    </lineage>
</organism>
<evidence type="ECO:0000256" key="1">
    <source>
        <dbReference type="ARBA" id="ARBA00006484"/>
    </source>
</evidence>
<comment type="caution">
    <text evidence="2">The sequence shown here is derived from an EMBL/GenBank/DDBJ whole genome shotgun (WGS) entry which is preliminary data.</text>
</comment>
<sequence length="245" mass="25394">MAAPAGDGVTVITGASGGIGAALARRVLAEGGRVVNLSDRPSTAPLGIIDRIVDLTDAEATREAFEAVLGEHRVTGFVHCAGIPHMAPVEAFDAGGFDRIVHLHLRAAMQCIGLVVPAMKARRHGHIVLLGSRVSLGRVRSSLYGAVKSGILGMARALAVELAPHGINVNVVSPGPVDTPMLRVYHPAGSAQAQALEASIPMGRVARPEDVANAAMFFLRDETSYVTGQNLFVCGGRDIAASEGN</sequence>
<dbReference type="SUPFAM" id="SSF51735">
    <property type="entry name" value="NAD(P)-binding Rossmann-fold domains"/>
    <property type="match status" value="1"/>
</dbReference>
<dbReference type="EMBL" id="SGXC01000001">
    <property type="protein sequence ID" value="RZS84624.1"/>
    <property type="molecule type" value="Genomic_DNA"/>
</dbReference>
<dbReference type="RefSeq" id="WP_165404406.1">
    <property type="nucleotide sequence ID" value="NZ_SGXC01000001.1"/>
</dbReference>
<dbReference type="Pfam" id="PF13561">
    <property type="entry name" value="adh_short_C2"/>
    <property type="match status" value="1"/>
</dbReference>
<gene>
    <name evidence="2" type="ORF">EV675_0641</name>
</gene>
<dbReference type="GO" id="GO:0030497">
    <property type="term" value="P:fatty acid elongation"/>
    <property type="evidence" value="ECO:0007669"/>
    <property type="project" value="TreeGrafter"/>
</dbReference>